<feature type="region of interest" description="Disordered" evidence="1">
    <location>
        <begin position="29"/>
        <end position="55"/>
    </location>
</feature>
<keyword evidence="3" id="KW-1185">Reference proteome</keyword>
<reference evidence="2 3" key="1">
    <citation type="submission" date="2024-02" db="EMBL/GenBank/DDBJ databases">
        <authorList>
            <person name="Chen Y."/>
            <person name="Shah S."/>
            <person name="Dougan E. K."/>
            <person name="Thang M."/>
            <person name="Chan C."/>
        </authorList>
    </citation>
    <scope>NUCLEOTIDE SEQUENCE [LARGE SCALE GENOMIC DNA]</scope>
</reference>
<evidence type="ECO:0000256" key="1">
    <source>
        <dbReference type="SAM" id="MobiDB-lite"/>
    </source>
</evidence>
<protein>
    <recommendedName>
        <fullName evidence="4">Zn(2)-C6 fungal-type domain-containing protein</fullName>
    </recommendedName>
</protein>
<sequence>MEHQTGDDQSFTDLLEACTDGFLKRQKTALSSGGMTTHGREPRERNSSSSVSKPVRMPAIGTVSNALCPPCSGDCSRSGLQCDDNRPCQRFVRDRTFYEEVYMLWLAPWAQTCQEYRIPLPNLHTLQQATLAKLISTHFD</sequence>
<name>A0ABP0KMM0_9DINO</name>
<accession>A0ABP0KMM0</accession>
<comment type="caution">
    <text evidence="2">The sequence shown here is derived from an EMBL/GenBank/DDBJ whole genome shotgun (WGS) entry which is preliminary data.</text>
</comment>
<dbReference type="EMBL" id="CAXAMN010008936">
    <property type="protein sequence ID" value="CAK9027219.1"/>
    <property type="molecule type" value="Genomic_DNA"/>
</dbReference>
<evidence type="ECO:0000313" key="2">
    <source>
        <dbReference type="EMBL" id="CAK9027219.1"/>
    </source>
</evidence>
<evidence type="ECO:0000313" key="3">
    <source>
        <dbReference type="Proteomes" id="UP001642484"/>
    </source>
</evidence>
<organism evidence="2 3">
    <name type="scientific">Durusdinium trenchii</name>
    <dbReference type="NCBI Taxonomy" id="1381693"/>
    <lineage>
        <taxon>Eukaryota</taxon>
        <taxon>Sar</taxon>
        <taxon>Alveolata</taxon>
        <taxon>Dinophyceae</taxon>
        <taxon>Suessiales</taxon>
        <taxon>Symbiodiniaceae</taxon>
        <taxon>Durusdinium</taxon>
    </lineage>
</organism>
<gene>
    <name evidence="2" type="ORF">CCMP2556_LOCUS16680</name>
</gene>
<dbReference type="Proteomes" id="UP001642484">
    <property type="component" value="Unassembled WGS sequence"/>
</dbReference>
<proteinExistence type="predicted"/>
<evidence type="ECO:0008006" key="4">
    <source>
        <dbReference type="Google" id="ProtNLM"/>
    </source>
</evidence>